<protein>
    <submittedName>
        <fullName evidence="2">Peptidase M13 C-terminal domain-containing protein</fullName>
    </submittedName>
</protein>
<dbReference type="WBParaSite" id="JU765_v2.g5157.t1">
    <property type="protein sequence ID" value="JU765_v2.g5157.t1"/>
    <property type="gene ID" value="JU765_v2.g5157"/>
</dbReference>
<sequence length="199" mass="22256">MYDYDFPWSLIFGSIGIVTGHEVTHGFDSSGTQWDSTGNLNPWMDSQSQTAFNSMAQCVIDEYNQFCPLNASVYKPNCINGFQTQGENIADNGGIHAAFRAYKTAVDVNGDDPRLPGLMSQFNHDQIFFMSFGKILCMPKPNPNREYIQILVDPHSPAKYRVFGSLRNYPAFRNAFNCKVGDAYTPTNHCNVWVSPVGS</sequence>
<evidence type="ECO:0000313" key="2">
    <source>
        <dbReference type="WBParaSite" id="JU765_v2.g5157.t1"/>
    </source>
</evidence>
<evidence type="ECO:0000313" key="1">
    <source>
        <dbReference type="Proteomes" id="UP000887576"/>
    </source>
</evidence>
<accession>A0AC34RB19</accession>
<dbReference type="Proteomes" id="UP000887576">
    <property type="component" value="Unplaced"/>
</dbReference>
<name>A0AC34RB19_9BILA</name>
<reference evidence="2" key="1">
    <citation type="submission" date="2022-11" db="UniProtKB">
        <authorList>
            <consortium name="WormBaseParasite"/>
        </authorList>
    </citation>
    <scope>IDENTIFICATION</scope>
</reference>
<organism evidence="1 2">
    <name type="scientific">Panagrolaimus sp. JU765</name>
    <dbReference type="NCBI Taxonomy" id="591449"/>
    <lineage>
        <taxon>Eukaryota</taxon>
        <taxon>Metazoa</taxon>
        <taxon>Ecdysozoa</taxon>
        <taxon>Nematoda</taxon>
        <taxon>Chromadorea</taxon>
        <taxon>Rhabditida</taxon>
        <taxon>Tylenchina</taxon>
        <taxon>Panagrolaimomorpha</taxon>
        <taxon>Panagrolaimoidea</taxon>
        <taxon>Panagrolaimidae</taxon>
        <taxon>Panagrolaimus</taxon>
    </lineage>
</organism>
<proteinExistence type="predicted"/>